<feature type="transmembrane region" description="Helical" evidence="6">
    <location>
        <begin position="17"/>
        <end position="35"/>
    </location>
</feature>
<gene>
    <name evidence="8" type="ORF">GLAREA_09056</name>
</gene>
<evidence type="ECO:0000256" key="4">
    <source>
        <dbReference type="ARBA" id="ARBA00022989"/>
    </source>
</evidence>
<dbReference type="GO" id="GO:0008202">
    <property type="term" value="P:steroid metabolic process"/>
    <property type="evidence" value="ECO:0007669"/>
    <property type="project" value="InterPro"/>
</dbReference>
<keyword evidence="3 6" id="KW-0812">Transmembrane</keyword>
<dbReference type="Pfam" id="PF02544">
    <property type="entry name" value="Steroid_dh"/>
    <property type="match status" value="1"/>
</dbReference>
<dbReference type="AlphaFoldDB" id="S3EFD3"/>
<dbReference type="PROSITE" id="PS50244">
    <property type="entry name" value="S5A_REDUCTASE"/>
    <property type="match status" value="1"/>
</dbReference>
<evidence type="ECO:0000259" key="7">
    <source>
        <dbReference type="Pfam" id="PF02544"/>
    </source>
</evidence>
<dbReference type="PIRSF" id="PIRSF015596">
    <property type="entry name" value="5_alpha-SR2"/>
    <property type="match status" value="1"/>
</dbReference>
<comment type="similarity">
    <text evidence="2">Belongs to the steroid 5-alpha reductase family.</text>
</comment>
<comment type="subcellular location">
    <subcellularLocation>
        <location evidence="1">Membrane</location>
        <topology evidence="1">Multi-pass membrane protein</topology>
    </subcellularLocation>
</comment>
<name>S3EFD3_GLAL2</name>
<keyword evidence="5 6" id="KW-0472">Membrane</keyword>
<evidence type="ECO:0000256" key="3">
    <source>
        <dbReference type="ARBA" id="ARBA00022692"/>
    </source>
</evidence>
<dbReference type="STRING" id="1116229.S3EFD3"/>
<dbReference type="RefSeq" id="XP_008076208.1">
    <property type="nucleotide sequence ID" value="XM_008078017.1"/>
</dbReference>
<evidence type="ECO:0000256" key="1">
    <source>
        <dbReference type="ARBA" id="ARBA00004141"/>
    </source>
</evidence>
<sequence>MVLIQNWYPPSRANWELLVNGFQYFPLITLVQWAIKWYPAGKTSTTNRFNIPGKIAWITMEAPGFLTLLYVMNTLPGELGLKSLPWENKAMGGLFTIHYIYRSIISPLLNPSMSPIHPLVWAFAIAFQVVNGLSIGGYLGGHGPTTRFDWQGRADFKTGGRMELGMMIWGLGFIANVWHDDELREIRRAAKRNLQRKMAKGEGKVDKVYMMPQNGLFNYILYPHYFCEWIEWAGFWLMAGPGATPMRNFVVNEVATMLPRAVSGRNWYIERFGKEKVGSRKAILPGIL</sequence>
<organism evidence="8 9">
    <name type="scientific">Glarea lozoyensis (strain ATCC 20868 / MF5171)</name>
    <dbReference type="NCBI Taxonomy" id="1116229"/>
    <lineage>
        <taxon>Eukaryota</taxon>
        <taxon>Fungi</taxon>
        <taxon>Dikarya</taxon>
        <taxon>Ascomycota</taxon>
        <taxon>Pezizomycotina</taxon>
        <taxon>Leotiomycetes</taxon>
        <taxon>Helotiales</taxon>
        <taxon>Helotiaceae</taxon>
        <taxon>Glarea</taxon>
    </lineage>
</organism>
<feature type="transmembrane region" description="Helical" evidence="6">
    <location>
        <begin position="55"/>
        <end position="72"/>
    </location>
</feature>
<keyword evidence="9" id="KW-1185">Reference proteome</keyword>
<dbReference type="PANTHER" id="PTHR10556">
    <property type="entry name" value="3-OXO-5-ALPHA-STEROID 4-DEHYDROGENASE"/>
    <property type="match status" value="1"/>
</dbReference>
<dbReference type="GO" id="GO:0016020">
    <property type="term" value="C:membrane"/>
    <property type="evidence" value="ECO:0007669"/>
    <property type="project" value="UniProtKB-SubCell"/>
</dbReference>
<dbReference type="InterPro" id="IPR016636">
    <property type="entry name" value="3-oxo-5-alpha-steroid_4-DH"/>
</dbReference>
<dbReference type="GeneID" id="19468104"/>
<feature type="transmembrane region" description="Helical" evidence="6">
    <location>
        <begin position="92"/>
        <end position="109"/>
    </location>
</feature>
<keyword evidence="4 6" id="KW-1133">Transmembrane helix</keyword>
<proteinExistence type="inferred from homology"/>
<evidence type="ECO:0000313" key="9">
    <source>
        <dbReference type="Proteomes" id="UP000016922"/>
    </source>
</evidence>
<dbReference type="EMBL" id="KE145352">
    <property type="protein sequence ID" value="EPE36893.1"/>
    <property type="molecule type" value="Genomic_DNA"/>
</dbReference>
<feature type="domain" description="3-oxo-5-alpha-steroid 4-dehydrogenase C-terminal" evidence="7">
    <location>
        <begin position="120"/>
        <end position="288"/>
    </location>
</feature>
<dbReference type="InterPro" id="IPR001104">
    <property type="entry name" value="3-oxo-5_a-steroid_4-DH_C"/>
</dbReference>
<evidence type="ECO:0000313" key="8">
    <source>
        <dbReference type="EMBL" id="EPE36893.1"/>
    </source>
</evidence>
<dbReference type="GO" id="GO:0003865">
    <property type="term" value="F:3-oxo-5-alpha-steroid 4-dehydrogenase activity"/>
    <property type="evidence" value="ECO:0007669"/>
    <property type="project" value="InterPro"/>
</dbReference>
<dbReference type="InterPro" id="IPR039357">
    <property type="entry name" value="SRD5A/TECR"/>
</dbReference>
<dbReference type="OMA" id="PHYALEW"/>
<accession>S3EFD3</accession>
<reference evidence="8 9" key="1">
    <citation type="journal article" date="2013" name="BMC Genomics">
        <title>Genomics-driven discovery of the pneumocandin biosynthetic gene cluster in the fungus Glarea lozoyensis.</title>
        <authorList>
            <person name="Chen L."/>
            <person name="Yue Q."/>
            <person name="Zhang X."/>
            <person name="Xiang M."/>
            <person name="Wang C."/>
            <person name="Li S."/>
            <person name="Che Y."/>
            <person name="Ortiz-Lopez F.J."/>
            <person name="Bills G.F."/>
            <person name="Liu X."/>
            <person name="An Z."/>
        </authorList>
    </citation>
    <scope>NUCLEOTIDE SEQUENCE [LARGE SCALE GENOMIC DNA]</scope>
    <source>
        <strain evidence="9">ATCC 20868 / MF5171</strain>
    </source>
</reference>
<evidence type="ECO:0000256" key="6">
    <source>
        <dbReference type="SAM" id="Phobius"/>
    </source>
</evidence>
<evidence type="ECO:0000256" key="5">
    <source>
        <dbReference type="ARBA" id="ARBA00023136"/>
    </source>
</evidence>
<dbReference type="HOGENOM" id="CLU_065395_0_0_1"/>
<dbReference type="KEGG" id="glz:GLAREA_09056"/>
<feature type="transmembrane region" description="Helical" evidence="6">
    <location>
        <begin position="121"/>
        <end position="140"/>
    </location>
</feature>
<protein>
    <submittedName>
        <fullName evidence="8">Steroid 5 alpha-reductase</fullName>
    </submittedName>
</protein>
<dbReference type="eggNOG" id="KOG1638">
    <property type="taxonomic scope" value="Eukaryota"/>
</dbReference>
<dbReference type="PANTHER" id="PTHR10556:SF43">
    <property type="entry name" value="STEROID 5-ALPHA-REDUCTASE DET2"/>
    <property type="match status" value="1"/>
</dbReference>
<dbReference type="OrthoDB" id="5788137at2759"/>
<dbReference type="Proteomes" id="UP000016922">
    <property type="component" value="Unassembled WGS sequence"/>
</dbReference>
<evidence type="ECO:0000256" key="2">
    <source>
        <dbReference type="ARBA" id="ARBA00007742"/>
    </source>
</evidence>